<gene>
    <name evidence="9" type="ORF">AU15_12850</name>
</gene>
<evidence type="ECO:0000313" key="9">
    <source>
        <dbReference type="EMBL" id="AHI31839.1"/>
    </source>
</evidence>
<dbReference type="Proteomes" id="UP000035081">
    <property type="component" value="Chromosome"/>
</dbReference>
<evidence type="ECO:0000256" key="2">
    <source>
        <dbReference type="ARBA" id="ARBA00005811"/>
    </source>
</evidence>
<reference evidence="9 10" key="1">
    <citation type="journal article" date="2014" name="Genome Announc.">
        <title>Draft Genome Sequences of Marinobacter similis A3d10T and Marinobacter salarius R9SW1T.</title>
        <authorList>
            <person name="Ivanova E.P."/>
            <person name="Ng H.J."/>
            <person name="Webb H.K."/>
            <person name="Feng G."/>
            <person name="Oshima K."/>
            <person name="Hattori M."/>
            <person name="Ohkuma M."/>
            <person name="Sergeev A.F."/>
            <person name="Mikhailov V.V."/>
            <person name="Crawford R.J."/>
            <person name="Sawabe T."/>
        </authorList>
    </citation>
    <scope>NUCLEOTIDE SEQUENCE [LARGE SCALE GENOMIC DNA]</scope>
    <source>
        <strain evidence="10">A3d10 and R9SW1</strain>
    </source>
</reference>
<dbReference type="AlphaFoldDB" id="W5YSI0"/>
<organism evidence="9 10">
    <name type="scientific">Marinobacter salarius</name>
    <dbReference type="NCBI Taxonomy" id="1420917"/>
    <lineage>
        <taxon>Bacteria</taxon>
        <taxon>Pseudomonadati</taxon>
        <taxon>Pseudomonadota</taxon>
        <taxon>Gammaproteobacteria</taxon>
        <taxon>Pseudomonadales</taxon>
        <taxon>Marinobacteraceae</taxon>
        <taxon>Marinobacter</taxon>
    </lineage>
</organism>
<evidence type="ECO:0000256" key="7">
    <source>
        <dbReference type="RuleBase" id="RU003879"/>
    </source>
</evidence>
<evidence type="ECO:0000313" key="10">
    <source>
        <dbReference type="Proteomes" id="UP000035081"/>
    </source>
</evidence>
<feature type="region of interest" description="Disordered" evidence="8">
    <location>
        <begin position="164"/>
        <end position="196"/>
    </location>
</feature>
<keyword evidence="7" id="KW-0653">Protein transport</keyword>
<feature type="compositionally biased region" description="Polar residues" evidence="8">
    <location>
        <begin position="170"/>
        <end position="186"/>
    </location>
</feature>
<keyword evidence="3" id="KW-1003">Cell membrane</keyword>
<proteinExistence type="inferred from homology"/>
<comment type="subcellular location">
    <subcellularLocation>
        <location evidence="1">Cell membrane</location>
        <topology evidence="1">Single-pass membrane protein</topology>
    </subcellularLocation>
    <subcellularLocation>
        <location evidence="7">Cell membrane</location>
        <topology evidence="7">Single-pass type II membrane protein</topology>
    </subcellularLocation>
</comment>
<name>W5YSI0_9GAMM</name>
<dbReference type="GO" id="GO:0005886">
    <property type="term" value="C:plasma membrane"/>
    <property type="evidence" value="ECO:0007669"/>
    <property type="project" value="UniProtKB-SubCell"/>
</dbReference>
<comment type="similarity">
    <text evidence="2 7">Belongs to the ExbD/TolR family.</text>
</comment>
<dbReference type="GO" id="GO:0022857">
    <property type="term" value="F:transmembrane transporter activity"/>
    <property type="evidence" value="ECO:0007669"/>
    <property type="project" value="InterPro"/>
</dbReference>
<dbReference type="KEGG" id="msr:AU15_12850"/>
<keyword evidence="5" id="KW-1133">Transmembrane helix</keyword>
<evidence type="ECO:0000256" key="1">
    <source>
        <dbReference type="ARBA" id="ARBA00004162"/>
    </source>
</evidence>
<evidence type="ECO:0000256" key="4">
    <source>
        <dbReference type="ARBA" id="ARBA00022692"/>
    </source>
</evidence>
<dbReference type="InterPro" id="IPR003400">
    <property type="entry name" value="ExbD"/>
</dbReference>
<evidence type="ECO:0000256" key="5">
    <source>
        <dbReference type="ARBA" id="ARBA00022989"/>
    </source>
</evidence>
<keyword evidence="7" id="KW-0813">Transport</keyword>
<evidence type="ECO:0000256" key="3">
    <source>
        <dbReference type="ARBA" id="ARBA00022475"/>
    </source>
</evidence>
<protein>
    <submittedName>
        <fullName evidence="9">Biopolymer transporter ExbD</fullName>
    </submittedName>
</protein>
<dbReference type="HOGENOM" id="CLU_104146_0_0_6"/>
<keyword evidence="6" id="KW-0472">Membrane</keyword>
<accession>W5YSI0</accession>
<dbReference type="EMBL" id="CP007152">
    <property type="protein sequence ID" value="AHI31839.1"/>
    <property type="molecule type" value="Genomic_DNA"/>
</dbReference>
<sequence>MRRKHRRLRSEADLDITPFMNLMIVLVPVLLLNMVFAHTSVLELNFPDVDSSSVEEQKELQLQVVIFEDQLVVSDNQGGVIKTIANREAAHDFEMLGKVMKELKGRLPDKRNIIIMPSSDTSYQTLVSVMDKVRSYEAVVAGDVVEAELFPEISLGDAPKRLNSHERVCESQTPEAPSSAGQTTEQAEPGVVDGHLYHPGVLPDGEFILRCAGAEPGQRHQAAGLQCPAAPG</sequence>
<evidence type="ECO:0000256" key="6">
    <source>
        <dbReference type="ARBA" id="ARBA00023136"/>
    </source>
</evidence>
<evidence type="ECO:0000256" key="8">
    <source>
        <dbReference type="SAM" id="MobiDB-lite"/>
    </source>
</evidence>
<dbReference type="Pfam" id="PF02472">
    <property type="entry name" value="ExbD"/>
    <property type="match status" value="1"/>
</dbReference>
<dbReference type="GO" id="GO:0015031">
    <property type="term" value="P:protein transport"/>
    <property type="evidence" value="ECO:0007669"/>
    <property type="project" value="UniProtKB-KW"/>
</dbReference>
<keyword evidence="4 7" id="KW-0812">Transmembrane</keyword>